<organism evidence="5 6">
    <name type="scientific">Hemiselmis andersenii</name>
    <name type="common">Cryptophyte alga</name>
    <dbReference type="NCBI Taxonomy" id="464988"/>
    <lineage>
        <taxon>Eukaryota</taxon>
        <taxon>Cryptophyceae</taxon>
        <taxon>Cryptomonadales</taxon>
        <taxon>Hemiselmidaceae</taxon>
        <taxon>Hemiselmis</taxon>
    </lineage>
</organism>
<geneLocation type="nucleomorph" evidence="5"/>
<name>A9BKM6_HEMAN</name>
<dbReference type="GO" id="GO:1990904">
    <property type="term" value="C:ribonucleoprotein complex"/>
    <property type="evidence" value="ECO:0007669"/>
    <property type="project" value="UniProtKB-KW"/>
</dbReference>
<accession>A9BKM6</accession>
<dbReference type="GO" id="GO:0005840">
    <property type="term" value="C:ribosome"/>
    <property type="evidence" value="ECO:0007669"/>
    <property type="project" value="UniProtKB-KW"/>
</dbReference>
<evidence type="ECO:0000256" key="3">
    <source>
        <dbReference type="ARBA" id="ARBA00023274"/>
    </source>
</evidence>
<dbReference type="GeneID" id="5739689"/>
<dbReference type="InterPro" id="IPR056366">
    <property type="entry name" value="Ribosomal_eL24"/>
</dbReference>
<evidence type="ECO:0000313" key="5">
    <source>
        <dbReference type="EMBL" id="ABW98031.1"/>
    </source>
</evidence>
<evidence type="ECO:0000313" key="6">
    <source>
        <dbReference type="Proteomes" id="UP000243127"/>
    </source>
</evidence>
<dbReference type="SUPFAM" id="SSF57716">
    <property type="entry name" value="Glucocorticoid receptor-like (DNA-binding domain)"/>
    <property type="match status" value="1"/>
</dbReference>
<dbReference type="RefSeq" id="XP_001712356.1">
    <property type="nucleotide sequence ID" value="XM_001712304.1"/>
</dbReference>
<dbReference type="InterPro" id="IPR000988">
    <property type="entry name" value="Ribosomal_eL24-rel_N"/>
</dbReference>
<dbReference type="InterPro" id="IPR038630">
    <property type="entry name" value="L24e/L24_sf"/>
</dbReference>
<proteinExistence type="inferred from homology"/>
<dbReference type="PANTHER" id="PTHR10792">
    <property type="entry name" value="60S RIBOSOMAL PROTEIN L24"/>
    <property type="match status" value="1"/>
</dbReference>
<dbReference type="Pfam" id="PF01246">
    <property type="entry name" value="Ribosomal_L24e"/>
    <property type="match status" value="1"/>
</dbReference>
<dbReference type="AlphaFoldDB" id="A9BKM6"/>
<dbReference type="SMART" id="SM00746">
    <property type="entry name" value="TRASH"/>
    <property type="match status" value="1"/>
</dbReference>
<reference evidence="5 6" key="1">
    <citation type="journal article" date="2007" name="Proc. Natl. Acad. Sci. U.S.A.">
        <title>Nucleomorph genome of Hemiselmis andersenii reveals complete intron loss and compaction as a driver of protein structure and function.</title>
        <authorList>
            <person name="Lane C.E."/>
            <person name="van den Heuvel K."/>
            <person name="Kozera C."/>
            <person name="Curtis B.A."/>
            <person name="Parsons B.J."/>
            <person name="Bowman S."/>
            <person name="Archibald J.M."/>
        </authorList>
    </citation>
    <scope>NUCLEOTIDE SEQUENCE [LARGE SCALE GENOMIC DNA]</scope>
    <source>
        <strain evidence="5 6">CCMP644</strain>
    </source>
</reference>
<evidence type="ECO:0000256" key="1">
    <source>
        <dbReference type="ARBA" id="ARBA00005647"/>
    </source>
</evidence>
<dbReference type="PANTHER" id="PTHR10792:SF1">
    <property type="entry name" value="RIBOSOMAL PROTEIN L24"/>
    <property type="match status" value="1"/>
</dbReference>
<evidence type="ECO:0000256" key="2">
    <source>
        <dbReference type="ARBA" id="ARBA00022980"/>
    </source>
</evidence>
<dbReference type="EMBL" id="CP000882">
    <property type="protein sequence ID" value="ABW98031.1"/>
    <property type="molecule type" value="Genomic_DNA"/>
</dbReference>
<dbReference type="Gene3D" id="2.30.170.20">
    <property type="entry name" value="Ribosomal protein L24e"/>
    <property type="match status" value="1"/>
</dbReference>
<comment type="similarity">
    <text evidence="1">Belongs to the eukaryotic ribosomal protein eL24 family.</text>
</comment>
<dbReference type="InterPro" id="IPR011017">
    <property type="entry name" value="TRASH_dom"/>
</dbReference>
<dbReference type="Proteomes" id="UP000243127">
    <property type="component" value="Nucleomorph 2"/>
</dbReference>
<keyword evidence="2" id="KW-0689">Ribosomal protein</keyword>
<dbReference type="GO" id="GO:0003735">
    <property type="term" value="F:structural constituent of ribosome"/>
    <property type="evidence" value="ECO:0007669"/>
    <property type="project" value="InterPro"/>
</dbReference>
<sequence length="120" mass="14381">MDLKKCSVCGFCIYPGHGSVLVKNNLKIFRFCRSRCRKLYALKKNPIFLKWTSVGRTIRGLKVNLKNNFLKNDSNSFLFMRKNYNFLLGLQTLHFYKKLTKIKYNRKFDFKIQKQKNKRS</sequence>
<dbReference type="CDD" id="cd00472">
    <property type="entry name" value="Ribosomal_L24e_L24"/>
    <property type="match status" value="1"/>
</dbReference>
<evidence type="ECO:0000259" key="4">
    <source>
        <dbReference type="SMART" id="SM00746"/>
    </source>
</evidence>
<feature type="domain" description="TRASH" evidence="4">
    <location>
        <begin position="6"/>
        <end position="44"/>
    </location>
</feature>
<gene>
    <name evidence="5" type="ORF">HAN_2g204</name>
</gene>
<keyword evidence="5" id="KW-0542">Nucleomorph</keyword>
<protein>
    <submittedName>
        <fullName evidence="5">Rpl24</fullName>
    </submittedName>
</protein>
<keyword evidence="3" id="KW-0687">Ribonucleoprotein</keyword>